<proteinExistence type="inferred from homology"/>
<dbReference type="Pfam" id="PF00474">
    <property type="entry name" value="SSF"/>
    <property type="match status" value="1"/>
</dbReference>
<keyword evidence="6" id="KW-0769">Symport</keyword>
<feature type="transmembrane region" description="Helical" evidence="14">
    <location>
        <begin position="382"/>
        <end position="403"/>
    </location>
</feature>
<comment type="subcellular location">
    <subcellularLocation>
        <location evidence="1">Cell membrane</location>
        <topology evidence="1">Multi-pass membrane protein</topology>
    </subcellularLocation>
</comment>
<dbReference type="PROSITE" id="PS50283">
    <property type="entry name" value="NA_SOLUT_SYMP_3"/>
    <property type="match status" value="1"/>
</dbReference>
<evidence type="ECO:0000313" key="15">
    <source>
        <dbReference type="EMBL" id="MCF7559484.1"/>
    </source>
</evidence>
<feature type="transmembrane region" description="Helical" evidence="14">
    <location>
        <begin position="437"/>
        <end position="455"/>
    </location>
</feature>
<evidence type="ECO:0000256" key="4">
    <source>
        <dbReference type="ARBA" id="ARBA00022475"/>
    </source>
</evidence>
<dbReference type="Proteomes" id="UP001200022">
    <property type="component" value="Unassembled WGS sequence"/>
</dbReference>
<evidence type="ECO:0000256" key="10">
    <source>
        <dbReference type="ARBA" id="ARBA00023136"/>
    </source>
</evidence>
<organism evidence="15 16">
    <name type="scientific">Flaviramulus multivorans</name>
    <dbReference type="NCBI Taxonomy" id="1304750"/>
    <lineage>
        <taxon>Bacteria</taxon>
        <taxon>Pseudomonadati</taxon>
        <taxon>Bacteroidota</taxon>
        <taxon>Flavobacteriia</taxon>
        <taxon>Flavobacteriales</taxon>
        <taxon>Flavobacteriaceae</taxon>
        <taxon>Flaviramulus</taxon>
    </lineage>
</organism>
<feature type="transmembrane region" description="Helical" evidence="14">
    <location>
        <begin position="34"/>
        <end position="56"/>
    </location>
</feature>
<reference evidence="15 16" key="1">
    <citation type="submission" date="2022-01" db="EMBL/GenBank/DDBJ databases">
        <title>Draft genome sequence of Sabulilitoribacter multivorans KCTC 32326.</title>
        <authorList>
            <person name="Oh J.-S."/>
        </authorList>
    </citation>
    <scope>NUCLEOTIDE SEQUENCE [LARGE SCALE GENOMIC DNA]</scope>
    <source>
        <strain evidence="15 16">M-M16</strain>
    </source>
</reference>
<evidence type="ECO:0000256" key="5">
    <source>
        <dbReference type="ARBA" id="ARBA00022692"/>
    </source>
</evidence>
<feature type="transmembrane region" description="Helical" evidence="14">
    <location>
        <begin position="360"/>
        <end position="376"/>
    </location>
</feature>
<keyword evidence="10 14" id="KW-0472">Membrane</keyword>
<sequence>MDNNQIIIILFGILYFAFIIYTRRKGDFEEYSVANRGLGSFVIFASICASYLGPGWTLGLTRNGFNNGMFMAFIAPIMGIAIIFFAIFLAPKIRKKFTSSYSIGDIVGGHLSHNHPVVITMAGTMVLLSLSALVVAMSYAGGELINNVFGFSKFWSIFTITIIVMLYSLFGGIRATIQTDVIQFLHFAILIPILAVLIVINDSFSWENYNNLAMAKTQVAFEGSSVSVIFGLFLVFFTISGYDTPIVSRYLASKNDAVAKNATLWSGIFIVLWTVLMIFIGTTGAYLYPEMANNDQVLLHIAQNHFPGILYGIFIIAMIGVVMSSQDTFLNNAGVSFAQDILPRIVPTVSNKKKLFYSKAYTVFIGLVAIVVANFVDSALEVALVILDYYANVMLAVTFFAIVKKKHYWQSAALSMAAGFVSKLIWDLIGVADVPSIFIGISTSFVAYLLTDLYFNLKTKRNNKP</sequence>
<evidence type="ECO:0000256" key="9">
    <source>
        <dbReference type="ARBA" id="ARBA00023065"/>
    </source>
</evidence>
<feature type="transmembrane region" description="Helical" evidence="14">
    <location>
        <begin position="152"/>
        <end position="170"/>
    </location>
</feature>
<keyword evidence="11" id="KW-0739">Sodium transport</keyword>
<feature type="transmembrane region" description="Helical" evidence="14">
    <location>
        <begin position="68"/>
        <end position="90"/>
    </location>
</feature>
<keyword evidence="9" id="KW-0406">Ion transport</keyword>
<comment type="caution">
    <text evidence="15">The sequence shown here is derived from an EMBL/GenBank/DDBJ whole genome shotgun (WGS) entry which is preliminary data.</text>
</comment>
<feature type="transmembrane region" description="Helical" evidence="14">
    <location>
        <begin position="263"/>
        <end position="288"/>
    </location>
</feature>
<evidence type="ECO:0000256" key="14">
    <source>
        <dbReference type="SAM" id="Phobius"/>
    </source>
</evidence>
<comment type="catalytic activity">
    <reaction evidence="12">
        <text>L-proline(in) + Na(+)(in) = L-proline(out) + Na(+)(out)</text>
        <dbReference type="Rhea" id="RHEA:28967"/>
        <dbReference type="ChEBI" id="CHEBI:29101"/>
        <dbReference type="ChEBI" id="CHEBI:60039"/>
    </reaction>
</comment>
<feature type="transmembrane region" description="Helical" evidence="14">
    <location>
        <begin position="6"/>
        <end position="22"/>
    </location>
</feature>
<evidence type="ECO:0000256" key="7">
    <source>
        <dbReference type="ARBA" id="ARBA00022989"/>
    </source>
</evidence>
<dbReference type="PANTHER" id="PTHR48086:SF3">
    <property type="entry name" value="SODIUM_PROLINE SYMPORTER"/>
    <property type="match status" value="1"/>
</dbReference>
<evidence type="ECO:0000256" key="13">
    <source>
        <dbReference type="RuleBase" id="RU362091"/>
    </source>
</evidence>
<evidence type="ECO:0000256" key="2">
    <source>
        <dbReference type="ARBA" id="ARBA00006434"/>
    </source>
</evidence>
<evidence type="ECO:0000256" key="1">
    <source>
        <dbReference type="ARBA" id="ARBA00004651"/>
    </source>
</evidence>
<evidence type="ECO:0000313" key="16">
    <source>
        <dbReference type="Proteomes" id="UP001200022"/>
    </source>
</evidence>
<evidence type="ECO:0000256" key="3">
    <source>
        <dbReference type="ARBA" id="ARBA00022448"/>
    </source>
</evidence>
<evidence type="ECO:0000256" key="12">
    <source>
        <dbReference type="ARBA" id="ARBA00033708"/>
    </source>
</evidence>
<dbReference type="RefSeq" id="WP_237229961.1">
    <property type="nucleotide sequence ID" value="NZ_JAKKDV010000001.1"/>
</dbReference>
<comment type="similarity">
    <text evidence="2 13">Belongs to the sodium:solute symporter (SSF) (TC 2.A.21) family.</text>
</comment>
<feature type="transmembrane region" description="Helical" evidence="14">
    <location>
        <begin position="182"/>
        <end position="200"/>
    </location>
</feature>
<keyword evidence="5 14" id="KW-0812">Transmembrane</keyword>
<keyword evidence="4" id="KW-1003">Cell membrane</keyword>
<feature type="transmembrane region" description="Helical" evidence="14">
    <location>
        <begin position="308"/>
        <end position="325"/>
    </location>
</feature>
<accession>A0ABS9IFF9</accession>
<protein>
    <submittedName>
        <fullName evidence="15">Sodium:solute symporter family protein</fullName>
    </submittedName>
</protein>
<dbReference type="EMBL" id="JAKKDV010000001">
    <property type="protein sequence ID" value="MCF7559484.1"/>
    <property type="molecule type" value="Genomic_DNA"/>
</dbReference>
<keyword evidence="8" id="KW-0915">Sodium</keyword>
<dbReference type="CDD" id="cd10322">
    <property type="entry name" value="SLC5sbd"/>
    <property type="match status" value="1"/>
</dbReference>
<dbReference type="InterPro" id="IPR001734">
    <property type="entry name" value="Na/solute_symporter"/>
</dbReference>
<dbReference type="PANTHER" id="PTHR48086">
    <property type="entry name" value="SODIUM/PROLINE SYMPORTER-RELATED"/>
    <property type="match status" value="1"/>
</dbReference>
<keyword evidence="7 14" id="KW-1133">Transmembrane helix</keyword>
<gene>
    <name evidence="15" type="ORF">L3X39_02455</name>
</gene>
<feature type="transmembrane region" description="Helical" evidence="14">
    <location>
        <begin position="220"/>
        <end position="242"/>
    </location>
</feature>
<keyword evidence="16" id="KW-1185">Reference proteome</keyword>
<name>A0ABS9IFF9_9FLAO</name>
<feature type="transmembrane region" description="Helical" evidence="14">
    <location>
        <begin position="117"/>
        <end position="140"/>
    </location>
</feature>
<evidence type="ECO:0000256" key="11">
    <source>
        <dbReference type="ARBA" id="ARBA00023201"/>
    </source>
</evidence>
<dbReference type="InterPro" id="IPR050277">
    <property type="entry name" value="Sodium:Solute_Symporter"/>
</dbReference>
<evidence type="ECO:0000256" key="6">
    <source>
        <dbReference type="ARBA" id="ARBA00022847"/>
    </source>
</evidence>
<evidence type="ECO:0000256" key="8">
    <source>
        <dbReference type="ARBA" id="ARBA00023053"/>
    </source>
</evidence>
<dbReference type="InterPro" id="IPR038377">
    <property type="entry name" value="Na/Glc_symporter_sf"/>
</dbReference>
<keyword evidence="3" id="KW-0813">Transport</keyword>
<feature type="transmembrane region" description="Helical" evidence="14">
    <location>
        <begin position="412"/>
        <end position="431"/>
    </location>
</feature>
<dbReference type="Gene3D" id="1.20.1730.10">
    <property type="entry name" value="Sodium/glucose cotransporter"/>
    <property type="match status" value="1"/>
</dbReference>